<feature type="active site" evidence="4">
    <location>
        <position position="166"/>
    </location>
</feature>
<name>A0A0N8KN67_9CYAN</name>
<comment type="caution">
    <text evidence="7">The sequence shown here is derived from an EMBL/GenBank/DDBJ whole genome shotgun (WGS) entry which is preliminary data.</text>
</comment>
<gene>
    <name evidence="7" type="primary">mmsB</name>
    <name evidence="7" type="ORF">HLUCCA11_08985</name>
</gene>
<dbReference type="Pfam" id="PF14833">
    <property type="entry name" value="NAD_binding_11"/>
    <property type="match status" value="1"/>
</dbReference>
<dbReference type="AlphaFoldDB" id="A0A0N8KN67"/>
<dbReference type="PATRIC" id="fig|1666911.3.peg.585"/>
<evidence type="ECO:0000313" key="7">
    <source>
        <dbReference type="EMBL" id="KPQ35690.1"/>
    </source>
</evidence>
<dbReference type="GO" id="GO:0050661">
    <property type="term" value="F:NADP binding"/>
    <property type="evidence" value="ECO:0007669"/>
    <property type="project" value="InterPro"/>
</dbReference>
<comment type="similarity">
    <text evidence="1">Belongs to the HIBADH-related family.</text>
</comment>
<dbReference type="InterPro" id="IPR029154">
    <property type="entry name" value="HIBADH-like_NADP-bd"/>
</dbReference>
<feature type="domain" description="3-hydroxyisobutyrate dehydrogenase-like NAD-binding" evidence="6">
    <location>
        <begin position="160"/>
        <end position="280"/>
    </location>
</feature>
<dbReference type="InterPro" id="IPR051265">
    <property type="entry name" value="HIBADH-related_NP60_sf"/>
</dbReference>
<evidence type="ECO:0000313" key="8">
    <source>
        <dbReference type="Proteomes" id="UP000050465"/>
    </source>
</evidence>
<dbReference type="Gene3D" id="3.40.50.720">
    <property type="entry name" value="NAD(P)-binding Rossmann-like Domain"/>
    <property type="match status" value="1"/>
</dbReference>
<dbReference type="EMBL" id="LJZR01000010">
    <property type="protein sequence ID" value="KPQ35690.1"/>
    <property type="molecule type" value="Genomic_DNA"/>
</dbReference>
<evidence type="ECO:0000256" key="2">
    <source>
        <dbReference type="ARBA" id="ARBA00023002"/>
    </source>
</evidence>
<evidence type="ECO:0000259" key="6">
    <source>
        <dbReference type="Pfam" id="PF14833"/>
    </source>
</evidence>
<protein>
    <submittedName>
        <fullName evidence="7">3-hydroxyisobutyrate dehydrogenase MmsB</fullName>
    </submittedName>
</protein>
<evidence type="ECO:0000256" key="4">
    <source>
        <dbReference type="PIRSR" id="PIRSR000103-1"/>
    </source>
</evidence>
<dbReference type="InterPro" id="IPR008927">
    <property type="entry name" value="6-PGluconate_DH-like_C_sf"/>
</dbReference>
<sequence length="285" mass="30448">MRVGILGTGLMGGPMAMRLQQSGHRVKAWNRSADNLAPLAQVGIETAPTAAAVLTSCEVTITMLSDAAAIESVVLAEPAALQQRTILQMGTIAPNESRELCEKVQAAGGEYLESPVLGSIPQVKAGELILMVGATAAQYERWLPLLKCFGAEPQWVGPVGAAAATKLAMNQLIGTLTAAFSMSLGLVQREGLDVEQFMAIVRESALYAPTFDKKLERMRDRNFSNPNFPTKHLLKDMNLFVQAAQAQGMETDVAEGVCAIARKAISQGLAEVDYSAIYNAINLEN</sequence>
<evidence type="ECO:0000256" key="3">
    <source>
        <dbReference type="ARBA" id="ARBA00023027"/>
    </source>
</evidence>
<dbReference type="InterPro" id="IPR013328">
    <property type="entry name" value="6PGD_dom2"/>
</dbReference>
<organism evidence="7 8">
    <name type="scientific">Phormidesmis priestleyi Ana</name>
    <dbReference type="NCBI Taxonomy" id="1666911"/>
    <lineage>
        <taxon>Bacteria</taxon>
        <taxon>Bacillati</taxon>
        <taxon>Cyanobacteriota</taxon>
        <taxon>Cyanophyceae</taxon>
        <taxon>Leptolyngbyales</taxon>
        <taxon>Leptolyngbyaceae</taxon>
        <taxon>Phormidesmis</taxon>
    </lineage>
</organism>
<evidence type="ECO:0000256" key="1">
    <source>
        <dbReference type="ARBA" id="ARBA00009080"/>
    </source>
</evidence>
<keyword evidence="3" id="KW-0520">NAD</keyword>
<dbReference type="GO" id="GO:0016491">
    <property type="term" value="F:oxidoreductase activity"/>
    <property type="evidence" value="ECO:0007669"/>
    <property type="project" value="UniProtKB-KW"/>
</dbReference>
<dbReference type="SUPFAM" id="SSF51735">
    <property type="entry name" value="NAD(P)-binding Rossmann-fold domains"/>
    <property type="match status" value="1"/>
</dbReference>
<dbReference type="PANTHER" id="PTHR43580:SF9">
    <property type="entry name" value="GLYOXYLATE_SUCCINIC SEMIALDEHYDE REDUCTASE 1"/>
    <property type="match status" value="1"/>
</dbReference>
<dbReference type="PIRSF" id="PIRSF000103">
    <property type="entry name" value="HIBADH"/>
    <property type="match status" value="1"/>
</dbReference>
<dbReference type="InterPro" id="IPR036291">
    <property type="entry name" value="NAD(P)-bd_dom_sf"/>
</dbReference>
<keyword evidence="2" id="KW-0560">Oxidoreductase</keyword>
<feature type="domain" description="6-phosphogluconate dehydrogenase NADP-binding" evidence="5">
    <location>
        <begin position="2"/>
        <end position="157"/>
    </location>
</feature>
<dbReference type="InterPro" id="IPR006115">
    <property type="entry name" value="6PGDH_NADP-bd"/>
</dbReference>
<dbReference type="Proteomes" id="UP000050465">
    <property type="component" value="Unassembled WGS sequence"/>
</dbReference>
<dbReference type="InterPro" id="IPR015815">
    <property type="entry name" value="HIBADH-related"/>
</dbReference>
<dbReference type="PANTHER" id="PTHR43580">
    <property type="entry name" value="OXIDOREDUCTASE GLYR1-RELATED"/>
    <property type="match status" value="1"/>
</dbReference>
<dbReference type="Gene3D" id="1.10.1040.10">
    <property type="entry name" value="N-(1-d-carboxylethyl)-l-norvaline Dehydrogenase, domain 2"/>
    <property type="match status" value="1"/>
</dbReference>
<dbReference type="SUPFAM" id="SSF48179">
    <property type="entry name" value="6-phosphogluconate dehydrogenase C-terminal domain-like"/>
    <property type="match status" value="1"/>
</dbReference>
<dbReference type="GO" id="GO:0051287">
    <property type="term" value="F:NAD binding"/>
    <property type="evidence" value="ECO:0007669"/>
    <property type="project" value="InterPro"/>
</dbReference>
<reference evidence="7 8" key="1">
    <citation type="submission" date="2015-09" db="EMBL/GenBank/DDBJ databases">
        <title>Identification and resolution of microdiversity through metagenomic sequencing of parallel consortia.</title>
        <authorList>
            <person name="Nelson W.C."/>
            <person name="Romine M.F."/>
            <person name="Lindemann S.R."/>
        </authorList>
    </citation>
    <scope>NUCLEOTIDE SEQUENCE [LARGE SCALE GENOMIC DNA]</scope>
    <source>
        <strain evidence="7">Ana</strain>
    </source>
</reference>
<dbReference type="Pfam" id="PF03446">
    <property type="entry name" value="NAD_binding_2"/>
    <property type="match status" value="1"/>
</dbReference>
<accession>A0A0N8KN67</accession>
<dbReference type="STRING" id="1666911.HLUCCA11_08985"/>
<evidence type="ECO:0000259" key="5">
    <source>
        <dbReference type="Pfam" id="PF03446"/>
    </source>
</evidence>
<proteinExistence type="inferred from homology"/>